<name>A0ABD0N1T6_CIRMR</name>
<proteinExistence type="predicted"/>
<keyword evidence="3" id="KW-1185">Reference proteome</keyword>
<protein>
    <submittedName>
        <fullName evidence="2">Uncharacterized protein</fullName>
    </submittedName>
</protein>
<feature type="compositionally biased region" description="Polar residues" evidence="1">
    <location>
        <begin position="1"/>
        <end position="10"/>
    </location>
</feature>
<feature type="non-terminal residue" evidence="2">
    <location>
        <position position="1"/>
    </location>
</feature>
<evidence type="ECO:0000256" key="1">
    <source>
        <dbReference type="SAM" id="MobiDB-lite"/>
    </source>
</evidence>
<organism evidence="2 3">
    <name type="scientific">Cirrhinus mrigala</name>
    <name type="common">Mrigala</name>
    <dbReference type="NCBI Taxonomy" id="683832"/>
    <lineage>
        <taxon>Eukaryota</taxon>
        <taxon>Metazoa</taxon>
        <taxon>Chordata</taxon>
        <taxon>Craniata</taxon>
        <taxon>Vertebrata</taxon>
        <taxon>Euteleostomi</taxon>
        <taxon>Actinopterygii</taxon>
        <taxon>Neopterygii</taxon>
        <taxon>Teleostei</taxon>
        <taxon>Ostariophysi</taxon>
        <taxon>Cypriniformes</taxon>
        <taxon>Cyprinidae</taxon>
        <taxon>Labeoninae</taxon>
        <taxon>Labeonini</taxon>
        <taxon>Cirrhinus</taxon>
    </lineage>
</organism>
<evidence type="ECO:0000313" key="2">
    <source>
        <dbReference type="EMBL" id="KAL0156137.1"/>
    </source>
</evidence>
<dbReference type="EMBL" id="JAMKFB020000024">
    <property type="protein sequence ID" value="KAL0156137.1"/>
    <property type="molecule type" value="Genomic_DNA"/>
</dbReference>
<feature type="compositionally biased region" description="Polar residues" evidence="1">
    <location>
        <begin position="19"/>
        <end position="29"/>
    </location>
</feature>
<sequence>SIFGNSQIRSSLYGRYVESTHNGRPSASSPAAPRQEREHDDDAHGSRSAARRCRQHATCS</sequence>
<reference evidence="2 3" key="1">
    <citation type="submission" date="2024-05" db="EMBL/GenBank/DDBJ databases">
        <title>Genome sequencing and assembly of Indian major carp, Cirrhinus mrigala (Hamilton, 1822).</title>
        <authorList>
            <person name="Mohindra V."/>
            <person name="Chowdhury L.M."/>
            <person name="Lal K."/>
            <person name="Jena J.K."/>
        </authorList>
    </citation>
    <scope>NUCLEOTIDE SEQUENCE [LARGE SCALE GENOMIC DNA]</scope>
    <source>
        <strain evidence="2">CM1030</strain>
        <tissue evidence="2">Blood</tissue>
    </source>
</reference>
<gene>
    <name evidence="2" type="ORF">M9458_047383</name>
</gene>
<dbReference type="Proteomes" id="UP001529510">
    <property type="component" value="Unassembled WGS sequence"/>
</dbReference>
<feature type="region of interest" description="Disordered" evidence="1">
    <location>
        <begin position="1"/>
        <end position="60"/>
    </location>
</feature>
<dbReference type="AlphaFoldDB" id="A0ABD0N1T6"/>
<accession>A0ABD0N1T6</accession>
<feature type="non-terminal residue" evidence="2">
    <location>
        <position position="60"/>
    </location>
</feature>
<comment type="caution">
    <text evidence="2">The sequence shown here is derived from an EMBL/GenBank/DDBJ whole genome shotgun (WGS) entry which is preliminary data.</text>
</comment>
<feature type="compositionally biased region" description="Basic and acidic residues" evidence="1">
    <location>
        <begin position="34"/>
        <end position="45"/>
    </location>
</feature>
<feature type="compositionally biased region" description="Basic residues" evidence="1">
    <location>
        <begin position="49"/>
        <end position="60"/>
    </location>
</feature>
<evidence type="ECO:0000313" key="3">
    <source>
        <dbReference type="Proteomes" id="UP001529510"/>
    </source>
</evidence>